<dbReference type="AlphaFoldDB" id="A0A5B8XQA3"/>
<dbReference type="EMBL" id="CP042467">
    <property type="protein sequence ID" value="QED27694.1"/>
    <property type="molecule type" value="Genomic_DNA"/>
</dbReference>
<evidence type="ECO:0000256" key="4">
    <source>
        <dbReference type="ARBA" id="ARBA00022723"/>
    </source>
</evidence>
<dbReference type="RefSeq" id="WP_146959458.1">
    <property type="nucleotide sequence ID" value="NZ_CP042467.1"/>
</dbReference>
<evidence type="ECO:0000313" key="8">
    <source>
        <dbReference type="Proteomes" id="UP000321595"/>
    </source>
</evidence>
<sequence length="355" mass="38788">MSASLNWVAPMAEFSWAERIDELRQQHLPQIMDVLDSTVLSGSPDGSSLVEMTRYHLETGGKRLRAVLPLAVADALGSDPKNVVAFGAACEILHNATLVHDDLQDGDRIRRGAETIWVKYGEARAINLGDAMLYYTLMLVRKVPGSADLRESLSDRVLKETVRVIDGQEREFLLQQDDVPTWADYVKMVEGKTSGLFALPLAGAAEIAGASSQLVDGMTRAAGHLGVIFQIQDDVLDIFGQKGRERPGSDIAEGKISALVIHTLENASPEDSAWLRDLLRRERELVTDADIQRATQLFLTTGALDFTLAEIDRRAALALSEPALDEAPQLKALVSAIVDLFLAPIAELKHSRENG</sequence>
<dbReference type="Proteomes" id="UP000321595">
    <property type="component" value="Chromosome"/>
</dbReference>
<dbReference type="PROSITE" id="PS00723">
    <property type="entry name" value="POLYPRENYL_SYNTHASE_1"/>
    <property type="match status" value="1"/>
</dbReference>
<evidence type="ECO:0000256" key="5">
    <source>
        <dbReference type="ARBA" id="ARBA00022842"/>
    </source>
</evidence>
<dbReference type="SUPFAM" id="SSF48576">
    <property type="entry name" value="Terpenoid synthases"/>
    <property type="match status" value="1"/>
</dbReference>
<name>A0A5B8XQA3_9DELT</name>
<keyword evidence="5" id="KW-0460">Magnesium</keyword>
<dbReference type="PROSITE" id="PS00444">
    <property type="entry name" value="POLYPRENYL_SYNTHASE_2"/>
    <property type="match status" value="1"/>
</dbReference>
<keyword evidence="4" id="KW-0479">Metal-binding</keyword>
<dbReference type="InterPro" id="IPR008949">
    <property type="entry name" value="Isoprenoid_synthase_dom_sf"/>
</dbReference>
<keyword evidence="8" id="KW-1185">Reference proteome</keyword>
<dbReference type="GO" id="GO:0004659">
    <property type="term" value="F:prenyltransferase activity"/>
    <property type="evidence" value="ECO:0007669"/>
    <property type="project" value="InterPro"/>
</dbReference>
<reference evidence="7 8" key="1">
    <citation type="submission" date="2019-08" db="EMBL/GenBank/DDBJ databases">
        <authorList>
            <person name="Liang Q."/>
        </authorList>
    </citation>
    <scope>NUCLEOTIDE SEQUENCE [LARGE SCALE GENOMIC DNA]</scope>
    <source>
        <strain evidence="7 8">V1718</strain>
    </source>
</reference>
<dbReference type="Gene3D" id="1.10.600.10">
    <property type="entry name" value="Farnesyl Diphosphate Synthase"/>
    <property type="match status" value="1"/>
</dbReference>
<dbReference type="SFLD" id="SFLDS00005">
    <property type="entry name" value="Isoprenoid_Synthase_Type_I"/>
    <property type="match status" value="1"/>
</dbReference>
<dbReference type="PANTHER" id="PTHR12001:SF85">
    <property type="entry name" value="SHORT CHAIN ISOPRENYL DIPHOSPHATE SYNTHASE"/>
    <property type="match status" value="1"/>
</dbReference>
<gene>
    <name evidence="7" type="ORF">FRD01_10705</name>
</gene>
<accession>A0A5B8XQA3</accession>
<evidence type="ECO:0000256" key="3">
    <source>
        <dbReference type="ARBA" id="ARBA00022679"/>
    </source>
</evidence>
<evidence type="ECO:0000256" key="6">
    <source>
        <dbReference type="RuleBase" id="RU004466"/>
    </source>
</evidence>
<proteinExistence type="inferred from homology"/>
<organism evidence="7 8">
    <name type="scientific">Microvenator marinus</name>
    <dbReference type="NCBI Taxonomy" id="2600177"/>
    <lineage>
        <taxon>Bacteria</taxon>
        <taxon>Deltaproteobacteria</taxon>
        <taxon>Bradymonadales</taxon>
        <taxon>Microvenatoraceae</taxon>
        <taxon>Microvenator</taxon>
    </lineage>
</organism>
<evidence type="ECO:0000256" key="2">
    <source>
        <dbReference type="ARBA" id="ARBA00006706"/>
    </source>
</evidence>
<dbReference type="Pfam" id="PF00348">
    <property type="entry name" value="polyprenyl_synt"/>
    <property type="match status" value="1"/>
</dbReference>
<dbReference type="OrthoDB" id="9805316at2"/>
<protein>
    <submittedName>
        <fullName evidence="7">Polyprenyl synthetase family protein</fullName>
    </submittedName>
</protein>
<comment type="cofactor">
    <cofactor evidence="1">
        <name>Mg(2+)</name>
        <dbReference type="ChEBI" id="CHEBI:18420"/>
    </cofactor>
</comment>
<dbReference type="GO" id="GO:0008299">
    <property type="term" value="P:isoprenoid biosynthetic process"/>
    <property type="evidence" value="ECO:0007669"/>
    <property type="project" value="InterPro"/>
</dbReference>
<dbReference type="InterPro" id="IPR000092">
    <property type="entry name" value="Polyprenyl_synt"/>
</dbReference>
<keyword evidence="3 6" id="KW-0808">Transferase</keyword>
<dbReference type="PANTHER" id="PTHR12001">
    <property type="entry name" value="GERANYLGERANYL PYROPHOSPHATE SYNTHASE"/>
    <property type="match status" value="1"/>
</dbReference>
<dbReference type="GO" id="GO:0046872">
    <property type="term" value="F:metal ion binding"/>
    <property type="evidence" value="ECO:0007669"/>
    <property type="project" value="UniProtKB-KW"/>
</dbReference>
<dbReference type="InterPro" id="IPR033749">
    <property type="entry name" value="Polyprenyl_synt_CS"/>
</dbReference>
<evidence type="ECO:0000256" key="1">
    <source>
        <dbReference type="ARBA" id="ARBA00001946"/>
    </source>
</evidence>
<dbReference type="CDD" id="cd00685">
    <property type="entry name" value="Trans_IPPS_HT"/>
    <property type="match status" value="1"/>
</dbReference>
<dbReference type="KEGG" id="bbae:FRD01_10705"/>
<evidence type="ECO:0000313" key="7">
    <source>
        <dbReference type="EMBL" id="QED27694.1"/>
    </source>
</evidence>
<comment type="similarity">
    <text evidence="2 6">Belongs to the FPP/GGPP synthase family.</text>
</comment>